<evidence type="ECO:0000256" key="1">
    <source>
        <dbReference type="SAM" id="Phobius"/>
    </source>
</evidence>
<evidence type="ECO:0000313" key="4">
    <source>
        <dbReference type="EMBL" id="CAB4562557.1"/>
    </source>
</evidence>
<dbReference type="Pfam" id="PF14340">
    <property type="entry name" value="DUF4395"/>
    <property type="match status" value="1"/>
</dbReference>
<dbReference type="EMBL" id="CAEZWE010000009">
    <property type="protein sequence ID" value="CAB4645107.1"/>
    <property type="molecule type" value="Genomic_DNA"/>
</dbReference>
<name>A0A6J6D1W7_9ZZZZ</name>
<proteinExistence type="predicted"/>
<sequence>MTKLLNFPSEVNDTSARIVAAGAVAMAVAYSITGWGWILIPLTYGFIARVASGPRFSPLGLLATKVITPRLTSINHRILPGPPKRFAQGIGAIFSIVATVLFLIDFTVASRIVTAALAGPALLEAALGFCVGCKMFSGLMRLGVIPESVCVECSDISARLRTQSIAKNSQ</sequence>
<accession>A0A6J6D1W7</accession>
<feature type="transmembrane region" description="Helical" evidence="1">
    <location>
        <begin position="86"/>
        <end position="106"/>
    </location>
</feature>
<keyword evidence="1" id="KW-0812">Transmembrane</keyword>
<feature type="transmembrane region" description="Helical" evidence="1">
    <location>
        <begin position="112"/>
        <end position="132"/>
    </location>
</feature>
<keyword evidence="1" id="KW-0472">Membrane</keyword>
<protein>
    <submittedName>
        <fullName evidence="3">Unannotated protein</fullName>
    </submittedName>
</protein>
<reference evidence="3" key="1">
    <citation type="submission" date="2020-05" db="EMBL/GenBank/DDBJ databases">
        <authorList>
            <person name="Chiriac C."/>
            <person name="Salcher M."/>
            <person name="Ghai R."/>
            <person name="Kavagutti S V."/>
        </authorList>
    </citation>
    <scope>NUCLEOTIDE SEQUENCE</scope>
</reference>
<feature type="transmembrane region" description="Helical" evidence="1">
    <location>
        <begin position="20"/>
        <end position="47"/>
    </location>
</feature>
<dbReference type="AlphaFoldDB" id="A0A6J6D1W7"/>
<feature type="domain" description="DUF4395" evidence="2">
    <location>
        <begin position="11"/>
        <end position="141"/>
    </location>
</feature>
<keyword evidence="1" id="KW-1133">Transmembrane helix</keyword>
<organism evidence="3">
    <name type="scientific">freshwater metagenome</name>
    <dbReference type="NCBI Taxonomy" id="449393"/>
    <lineage>
        <taxon>unclassified sequences</taxon>
        <taxon>metagenomes</taxon>
        <taxon>ecological metagenomes</taxon>
    </lineage>
</organism>
<evidence type="ECO:0000313" key="5">
    <source>
        <dbReference type="EMBL" id="CAB4645107.1"/>
    </source>
</evidence>
<evidence type="ECO:0000259" key="2">
    <source>
        <dbReference type="Pfam" id="PF14340"/>
    </source>
</evidence>
<dbReference type="InterPro" id="IPR025508">
    <property type="entry name" value="DUF4395"/>
</dbReference>
<evidence type="ECO:0000313" key="3">
    <source>
        <dbReference type="EMBL" id="CAB4557335.1"/>
    </source>
</evidence>
<gene>
    <name evidence="3" type="ORF">UFOPK1572_00578</name>
    <name evidence="4" type="ORF">UFOPK1704_00017</name>
    <name evidence="5" type="ORF">UFOPK2169_00386</name>
</gene>
<dbReference type="EMBL" id="CAEZTQ010000001">
    <property type="protein sequence ID" value="CAB4562557.1"/>
    <property type="molecule type" value="Genomic_DNA"/>
</dbReference>
<dbReference type="EMBL" id="CAEZTC010000054">
    <property type="protein sequence ID" value="CAB4557335.1"/>
    <property type="molecule type" value="Genomic_DNA"/>
</dbReference>